<evidence type="ECO:0000259" key="9">
    <source>
        <dbReference type="PROSITE" id="PS50262"/>
    </source>
</evidence>
<name>A0A8J2NLI8_9HEXA</name>
<comment type="similarity">
    <text evidence="2">Belongs to the G-protein coupled receptor 1 family.</text>
</comment>
<dbReference type="SUPFAM" id="SSF81321">
    <property type="entry name" value="Family A G protein-coupled receptor-like"/>
    <property type="match status" value="1"/>
</dbReference>
<evidence type="ECO:0000313" key="11">
    <source>
        <dbReference type="Proteomes" id="UP000708208"/>
    </source>
</evidence>
<keyword evidence="5 8" id="KW-1133">Transmembrane helix</keyword>
<evidence type="ECO:0000313" key="10">
    <source>
        <dbReference type="EMBL" id="CAG7694861.1"/>
    </source>
</evidence>
<dbReference type="PANTHER" id="PTHR24241:SF190">
    <property type="entry name" value="CARDIOACCELERATORY PEPTIDE RECEPTOR-LIKE PROTEIN"/>
    <property type="match status" value="1"/>
</dbReference>
<accession>A0A8J2NLI8</accession>
<gene>
    <name evidence="10" type="ORF">AFUS01_LOCUS3843</name>
</gene>
<dbReference type="PROSITE" id="PS50262">
    <property type="entry name" value="G_PROTEIN_RECEP_F1_2"/>
    <property type="match status" value="1"/>
</dbReference>
<evidence type="ECO:0000256" key="4">
    <source>
        <dbReference type="ARBA" id="ARBA00022692"/>
    </source>
</evidence>
<dbReference type="Pfam" id="PF00001">
    <property type="entry name" value="7tm_1"/>
    <property type="match status" value="1"/>
</dbReference>
<keyword evidence="11" id="KW-1185">Reference proteome</keyword>
<keyword evidence="6 8" id="KW-0472">Membrane</keyword>
<dbReference type="GO" id="GO:0032870">
    <property type="term" value="P:cellular response to hormone stimulus"/>
    <property type="evidence" value="ECO:0007669"/>
    <property type="project" value="TreeGrafter"/>
</dbReference>
<feature type="transmembrane region" description="Helical" evidence="8">
    <location>
        <begin position="63"/>
        <end position="83"/>
    </location>
</feature>
<feature type="domain" description="G-protein coupled receptors family 1 profile" evidence="9">
    <location>
        <begin position="1"/>
        <end position="79"/>
    </location>
</feature>
<evidence type="ECO:0000256" key="1">
    <source>
        <dbReference type="ARBA" id="ARBA00004651"/>
    </source>
</evidence>
<dbReference type="GO" id="GO:0042277">
    <property type="term" value="F:peptide binding"/>
    <property type="evidence" value="ECO:0007669"/>
    <property type="project" value="TreeGrafter"/>
</dbReference>
<feature type="transmembrane region" description="Helical" evidence="8">
    <location>
        <begin position="21"/>
        <end position="43"/>
    </location>
</feature>
<evidence type="ECO:0000256" key="6">
    <source>
        <dbReference type="ARBA" id="ARBA00023136"/>
    </source>
</evidence>
<comment type="subcellular location">
    <subcellularLocation>
        <location evidence="1">Cell membrane</location>
        <topology evidence="1">Multi-pass membrane protein</topology>
    </subcellularLocation>
</comment>
<keyword evidence="4 8" id="KW-0812">Transmembrane</keyword>
<dbReference type="InterPro" id="IPR017452">
    <property type="entry name" value="GPCR_Rhodpsn_7TM"/>
</dbReference>
<proteinExistence type="inferred from homology"/>
<dbReference type="AlphaFoldDB" id="A0A8J2NLI8"/>
<protein>
    <recommendedName>
        <fullName evidence="9">G-protein coupled receptors family 1 profile domain-containing protein</fullName>
    </recommendedName>
</protein>
<evidence type="ECO:0000256" key="2">
    <source>
        <dbReference type="ARBA" id="ARBA00010663"/>
    </source>
</evidence>
<dbReference type="PANTHER" id="PTHR24241">
    <property type="entry name" value="NEUROPEPTIDE RECEPTOR-RELATED G-PROTEIN COUPLED RECEPTOR"/>
    <property type="match status" value="1"/>
</dbReference>
<evidence type="ECO:0000256" key="8">
    <source>
        <dbReference type="SAM" id="Phobius"/>
    </source>
</evidence>
<evidence type="ECO:0000256" key="5">
    <source>
        <dbReference type="ARBA" id="ARBA00022989"/>
    </source>
</evidence>
<evidence type="ECO:0000256" key="7">
    <source>
        <dbReference type="ARBA" id="ARBA00023170"/>
    </source>
</evidence>
<dbReference type="OrthoDB" id="10042731at2759"/>
<dbReference type="GO" id="GO:0004930">
    <property type="term" value="F:G protein-coupled receptor activity"/>
    <property type="evidence" value="ECO:0007669"/>
    <property type="project" value="InterPro"/>
</dbReference>
<dbReference type="InterPro" id="IPR000276">
    <property type="entry name" value="GPCR_Rhodpsn"/>
</dbReference>
<comment type="caution">
    <text evidence="10">The sequence shown here is derived from an EMBL/GenBank/DDBJ whole genome shotgun (WGS) entry which is preliminary data.</text>
</comment>
<keyword evidence="3" id="KW-1003">Cell membrane</keyword>
<reference evidence="10" key="1">
    <citation type="submission" date="2021-06" db="EMBL/GenBank/DDBJ databases">
        <authorList>
            <person name="Hodson N. C."/>
            <person name="Mongue J. A."/>
            <person name="Jaron S. K."/>
        </authorList>
    </citation>
    <scope>NUCLEOTIDE SEQUENCE</scope>
</reference>
<sequence>AHSVILRRNGASVLKRARTRTTILTGGIIIVFLLCWTPYVIAVLWELIDRDSLGQLNSYLQDFLFTMVVANSMFNPLVYGWLYRAKNSRRIQRGLESNRTEMPTFN</sequence>
<evidence type="ECO:0000256" key="3">
    <source>
        <dbReference type="ARBA" id="ARBA00022475"/>
    </source>
</evidence>
<feature type="non-terminal residue" evidence="10">
    <location>
        <position position="1"/>
    </location>
</feature>
<dbReference type="EMBL" id="CAJVCH010023464">
    <property type="protein sequence ID" value="CAG7694861.1"/>
    <property type="molecule type" value="Genomic_DNA"/>
</dbReference>
<dbReference type="GO" id="GO:0005886">
    <property type="term" value="C:plasma membrane"/>
    <property type="evidence" value="ECO:0007669"/>
    <property type="project" value="UniProtKB-SubCell"/>
</dbReference>
<keyword evidence="7" id="KW-0675">Receptor</keyword>
<organism evidence="10 11">
    <name type="scientific">Allacma fusca</name>
    <dbReference type="NCBI Taxonomy" id="39272"/>
    <lineage>
        <taxon>Eukaryota</taxon>
        <taxon>Metazoa</taxon>
        <taxon>Ecdysozoa</taxon>
        <taxon>Arthropoda</taxon>
        <taxon>Hexapoda</taxon>
        <taxon>Collembola</taxon>
        <taxon>Symphypleona</taxon>
        <taxon>Sminthuridae</taxon>
        <taxon>Allacma</taxon>
    </lineage>
</organism>
<dbReference type="Proteomes" id="UP000708208">
    <property type="component" value="Unassembled WGS sequence"/>
</dbReference>